<gene>
    <name evidence="5" type="ORF">Ga0080559_TMP5183</name>
</gene>
<evidence type="ECO:0000256" key="1">
    <source>
        <dbReference type="ARBA" id="ARBA00023015"/>
    </source>
</evidence>
<dbReference type="CDD" id="cd06267">
    <property type="entry name" value="PBP1_LacI_sugar_binding-like"/>
    <property type="match status" value="1"/>
</dbReference>
<dbReference type="RefSeq" id="WP_229743324.1">
    <property type="nucleotide sequence ID" value="NZ_BMEW01000010.1"/>
</dbReference>
<dbReference type="SUPFAM" id="SSF53822">
    <property type="entry name" value="Periplasmic binding protein-like I"/>
    <property type="match status" value="1"/>
</dbReference>
<keyword evidence="6" id="KW-1185">Reference proteome</keyword>
<dbReference type="Pfam" id="PF00532">
    <property type="entry name" value="Peripla_BP_1"/>
    <property type="match status" value="1"/>
</dbReference>
<dbReference type="InterPro" id="IPR001761">
    <property type="entry name" value="Peripla_BP/Lac1_sug-bd_dom"/>
</dbReference>
<dbReference type="KEGG" id="tpro:Ga0080559_TMP5183"/>
<dbReference type="InterPro" id="IPR010982">
    <property type="entry name" value="Lambda_DNA-bd_dom_sf"/>
</dbReference>
<accession>A0A1U7DDT4</accession>
<keyword evidence="1" id="KW-0805">Transcription regulation</keyword>
<sequence>MVKRTDIRTMEDFSAYVGLSRPTVSKFFNDPASVRDTTRARIETALKESGFSPNIFAVNLKRRRSRIIGIIIPNSTDPFYMELTRSVEELAAKAGYLAFMLSTNGQHALESSAIDRLQSMTVAGLIVVPTGATGRSVRLAQLEDEIPLVYVDSPPDHPVAFVGTDNMQSMGLIVDYLCRSGEPPCYLGMPNINRNAAARLDAYLRAMAAAGQPPHILPIPESDSWEFERFGHECARDLLAGGLPTRTLLCANDRIALGAQLAAWEAGLKVGRDEDCDLRIAGHDDHPQARFSCPPLTTVAQNYGEMAHRAMSELITCIEHDGTTKPRNILLRAELKLRASA</sequence>
<dbReference type="Gene3D" id="3.40.50.2300">
    <property type="match status" value="2"/>
</dbReference>
<evidence type="ECO:0000313" key="5">
    <source>
        <dbReference type="EMBL" id="APX26283.1"/>
    </source>
</evidence>
<keyword evidence="3" id="KW-0804">Transcription</keyword>
<dbReference type="InterPro" id="IPR000843">
    <property type="entry name" value="HTH_LacI"/>
</dbReference>
<dbReference type="Proteomes" id="UP000186559">
    <property type="component" value="Plasmid pTPRO6"/>
</dbReference>
<dbReference type="GO" id="GO:0000976">
    <property type="term" value="F:transcription cis-regulatory region binding"/>
    <property type="evidence" value="ECO:0007669"/>
    <property type="project" value="TreeGrafter"/>
</dbReference>
<proteinExistence type="predicted"/>
<protein>
    <submittedName>
        <fullName evidence="5">Transcriptional regulator</fullName>
    </submittedName>
</protein>
<dbReference type="PANTHER" id="PTHR30146:SF153">
    <property type="entry name" value="LACTOSE OPERON REPRESSOR"/>
    <property type="match status" value="1"/>
</dbReference>
<name>A0A1U7DDT4_9RHOB</name>
<organism evidence="5 6">
    <name type="scientific">Salipiger profundus</name>
    <dbReference type="NCBI Taxonomy" id="1229727"/>
    <lineage>
        <taxon>Bacteria</taxon>
        <taxon>Pseudomonadati</taxon>
        <taxon>Pseudomonadota</taxon>
        <taxon>Alphaproteobacteria</taxon>
        <taxon>Rhodobacterales</taxon>
        <taxon>Roseobacteraceae</taxon>
        <taxon>Salipiger</taxon>
    </lineage>
</organism>
<keyword evidence="2" id="KW-0238">DNA-binding</keyword>
<dbReference type="EMBL" id="CP014802">
    <property type="protein sequence ID" value="APX26283.1"/>
    <property type="molecule type" value="Genomic_DNA"/>
</dbReference>
<feature type="domain" description="HTH lacI-type" evidence="4">
    <location>
        <begin position="8"/>
        <end position="62"/>
    </location>
</feature>
<dbReference type="AlphaFoldDB" id="A0A1U7DDT4"/>
<dbReference type="SUPFAM" id="SSF47413">
    <property type="entry name" value="lambda repressor-like DNA-binding domains"/>
    <property type="match status" value="1"/>
</dbReference>
<dbReference type="CDD" id="cd01392">
    <property type="entry name" value="HTH_LacI"/>
    <property type="match status" value="1"/>
</dbReference>
<dbReference type="Pfam" id="PF00356">
    <property type="entry name" value="LacI"/>
    <property type="match status" value="1"/>
</dbReference>
<dbReference type="Gene3D" id="1.10.260.40">
    <property type="entry name" value="lambda repressor-like DNA-binding domains"/>
    <property type="match status" value="1"/>
</dbReference>
<dbReference type="InterPro" id="IPR028082">
    <property type="entry name" value="Peripla_BP_I"/>
</dbReference>
<geneLocation type="plasmid" evidence="6">
    <name>ptpro6</name>
</geneLocation>
<evidence type="ECO:0000256" key="3">
    <source>
        <dbReference type="ARBA" id="ARBA00023163"/>
    </source>
</evidence>
<reference evidence="5 6" key="1">
    <citation type="submission" date="2016-03" db="EMBL/GenBank/DDBJ databases">
        <title>Deep-sea bacteria in the southern Pacific.</title>
        <authorList>
            <person name="Tang K."/>
        </authorList>
    </citation>
    <scope>NUCLEOTIDE SEQUENCE [LARGE SCALE GENOMIC DNA]</scope>
    <source>
        <strain evidence="5 6">JLT2016</strain>
        <plasmid evidence="6">Plasmid ptpro6</plasmid>
    </source>
</reference>
<evidence type="ECO:0000256" key="2">
    <source>
        <dbReference type="ARBA" id="ARBA00023125"/>
    </source>
</evidence>
<evidence type="ECO:0000313" key="6">
    <source>
        <dbReference type="Proteomes" id="UP000186559"/>
    </source>
</evidence>
<dbReference type="SMART" id="SM00354">
    <property type="entry name" value="HTH_LACI"/>
    <property type="match status" value="1"/>
</dbReference>
<keyword evidence="5" id="KW-0614">Plasmid</keyword>
<dbReference type="GO" id="GO:0003700">
    <property type="term" value="F:DNA-binding transcription factor activity"/>
    <property type="evidence" value="ECO:0007669"/>
    <property type="project" value="TreeGrafter"/>
</dbReference>
<dbReference type="PANTHER" id="PTHR30146">
    <property type="entry name" value="LACI-RELATED TRANSCRIPTIONAL REPRESSOR"/>
    <property type="match status" value="1"/>
</dbReference>
<dbReference type="PROSITE" id="PS50932">
    <property type="entry name" value="HTH_LACI_2"/>
    <property type="match status" value="1"/>
</dbReference>
<evidence type="ECO:0000259" key="4">
    <source>
        <dbReference type="PROSITE" id="PS50932"/>
    </source>
</evidence>